<keyword evidence="1" id="KW-1133">Transmembrane helix</keyword>
<evidence type="ECO:0000259" key="2">
    <source>
        <dbReference type="Pfam" id="PF04235"/>
    </source>
</evidence>
<dbReference type="Pfam" id="PF04235">
    <property type="entry name" value="DUF418"/>
    <property type="match status" value="1"/>
</dbReference>
<evidence type="ECO:0000313" key="4">
    <source>
        <dbReference type="Proteomes" id="UP000319432"/>
    </source>
</evidence>
<reference evidence="3 4" key="1">
    <citation type="submission" date="2018-11" db="EMBL/GenBank/DDBJ databases">
        <title>Phylogenetic determinants of toxin gene distribution in genomes of Brevibacillus laterosporus.</title>
        <authorList>
            <person name="Glare T.R."/>
            <person name="Durrant A."/>
            <person name="Berry C."/>
            <person name="Palma L."/>
            <person name="Ormskirk M."/>
            <person name="Cox M.O."/>
        </authorList>
    </citation>
    <scope>NUCLEOTIDE SEQUENCE [LARGE SCALE GENOMIC DNA]</scope>
    <source>
        <strain evidence="3 4">1821L</strain>
    </source>
</reference>
<accession>A0A518VEE3</accession>
<protein>
    <submittedName>
        <fullName evidence="3">DUF418 domain-containing protein</fullName>
    </submittedName>
</protein>
<dbReference type="EMBL" id="CP033464">
    <property type="protein sequence ID" value="QDX95360.1"/>
    <property type="molecule type" value="Genomic_DNA"/>
</dbReference>
<keyword evidence="1" id="KW-0472">Membrane</keyword>
<evidence type="ECO:0000256" key="1">
    <source>
        <dbReference type="SAM" id="Phobius"/>
    </source>
</evidence>
<dbReference type="InterPro" id="IPR007349">
    <property type="entry name" value="DUF418"/>
</dbReference>
<sequence length="52" mass="6002">MTRKAAARSEQLLHLKSYGRMALTNYLGRTFLLLLASGYIFHLFTHMTTSRL</sequence>
<dbReference type="AlphaFoldDB" id="A0A518VEE3"/>
<feature type="transmembrane region" description="Helical" evidence="1">
    <location>
        <begin position="26"/>
        <end position="44"/>
    </location>
</feature>
<keyword evidence="1" id="KW-0812">Transmembrane</keyword>
<feature type="domain" description="DUF418" evidence="2">
    <location>
        <begin position="10"/>
        <end position="48"/>
    </location>
</feature>
<keyword evidence="4" id="KW-1185">Reference proteome</keyword>
<dbReference type="Proteomes" id="UP000319432">
    <property type="component" value="Chromosome"/>
</dbReference>
<organism evidence="3 4">
    <name type="scientific">Brevibacillus laterosporus</name>
    <name type="common">Bacillus laterosporus</name>
    <dbReference type="NCBI Taxonomy" id="1465"/>
    <lineage>
        <taxon>Bacteria</taxon>
        <taxon>Bacillati</taxon>
        <taxon>Bacillota</taxon>
        <taxon>Bacilli</taxon>
        <taxon>Bacillales</taxon>
        <taxon>Paenibacillaceae</taxon>
        <taxon>Brevibacillus</taxon>
    </lineage>
</organism>
<proteinExistence type="predicted"/>
<dbReference type="OrthoDB" id="9807744at2"/>
<evidence type="ECO:0000313" key="3">
    <source>
        <dbReference type="EMBL" id="QDX95360.1"/>
    </source>
</evidence>
<gene>
    <name evidence="3" type="ORF">EEL30_25590</name>
</gene>
<name>A0A518VEE3_BRELA</name>